<dbReference type="EMBL" id="JAUSXV010000001">
    <property type="protein sequence ID" value="MDQ0646191.1"/>
    <property type="molecule type" value="Genomic_DNA"/>
</dbReference>
<evidence type="ECO:0000313" key="3">
    <source>
        <dbReference type="Proteomes" id="UP001244427"/>
    </source>
</evidence>
<accession>A0AAW8ESB3</accession>
<sequence length="56" mass="5809">MIPPLEIAHAVFLARRGSSSAKTASTVTAAVSESPERSSSDRRMGEPDPGPDDGGR</sequence>
<gene>
    <name evidence="2" type="ORF">QFZ53_000387</name>
</gene>
<feature type="compositionally biased region" description="Basic and acidic residues" evidence="1">
    <location>
        <begin position="34"/>
        <end position="46"/>
    </location>
</feature>
<feature type="region of interest" description="Disordered" evidence="1">
    <location>
        <begin position="16"/>
        <end position="56"/>
    </location>
</feature>
<evidence type="ECO:0000313" key="2">
    <source>
        <dbReference type="EMBL" id="MDQ0646191.1"/>
    </source>
</evidence>
<keyword evidence="3" id="KW-1185">Reference proteome</keyword>
<organism evidence="2 3">
    <name type="scientific">Microbacterium natoriense</name>
    <dbReference type="NCBI Taxonomy" id="284570"/>
    <lineage>
        <taxon>Bacteria</taxon>
        <taxon>Bacillati</taxon>
        <taxon>Actinomycetota</taxon>
        <taxon>Actinomycetes</taxon>
        <taxon>Micrococcales</taxon>
        <taxon>Microbacteriaceae</taxon>
        <taxon>Microbacterium</taxon>
    </lineage>
</organism>
<dbReference type="AlphaFoldDB" id="A0AAW8ESB3"/>
<dbReference type="RefSeq" id="WP_292904510.1">
    <property type="nucleotide sequence ID" value="NZ_JAUSXV010000001.1"/>
</dbReference>
<reference evidence="2 3" key="1">
    <citation type="submission" date="2023-07" db="EMBL/GenBank/DDBJ databases">
        <title>Comparative genomics of wheat-associated soil bacteria to identify genetic determinants of phenazine resistance.</title>
        <authorList>
            <person name="Mouncey N."/>
        </authorList>
    </citation>
    <scope>NUCLEOTIDE SEQUENCE [LARGE SCALE GENOMIC DNA]</scope>
    <source>
        <strain evidence="2 3">W4I9-1</strain>
    </source>
</reference>
<dbReference type="Proteomes" id="UP001244427">
    <property type="component" value="Unassembled WGS sequence"/>
</dbReference>
<feature type="compositionally biased region" description="Low complexity" evidence="1">
    <location>
        <begin position="18"/>
        <end position="33"/>
    </location>
</feature>
<evidence type="ECO:0000256" key="1">
    <source>
        <dbReference type="SAM" id="MobiDB-lite"/>
    </source>
</evidence>
<proteinExistence type="predicted"/>
<comment type="caution">
    <text evidence="2">The sequence shown here is derived from an EMBL/GenBank/DDBJ whole genome shotgun (WGS) entry which is preliminary data.</text>
</comment>
<name>A0AAW8ESB3_9MICO</name>
<protein>
    <submittedName>
        <fullName evidence="2">Uncharacterized protein</fullName>
    </submittedName>
</protein>